<evidence type="ECO:0000256" key="1">
    <source>
        <dbReference type="ARBA" id="ARBA00022679"/>
    </source>
</evidence>
<keyword evidence="5" id="KW-0378">Hydrolase</keyword>
<dbReference type="CDD" id="cd09274">
    <property type="entry name" value="RNase_HI_RT_Ty3"/>
    <property type="match status" value="1"/>
</dbReference>
<dbReference type="InterPro" id="IPR012337">
    <property type="entry name" value="RNaseH-like_sf"/>
</dbReference>
<dbReference type="GO" id="GO:0004519">
    <property type="term" value="F:endonuclease activity"/>
    <property type="evidence" value="ECO:0007669"/>
    <property type="project" value="UniProtKB-KW"/>
</dbReference>
<evidence type="ECO:0000256" key="3">
    <source>
        <dbReference type="ARBA" id="ARBA00022722"/>
    </source>
</evidence>
<sequence>MFENRKQPETVTKIRSFLGLAGYYRRFIKDFSKIAKPMTSLTKKNAKFVWGPKCEEGFRELKKLLTTVPVLAQPDVTKPFDVYCDASGQGLGCVLMQEGRVIAYASRQLRKHETNYPTHDLELAAVVHALKIWRHYLLGNTCHIYTDHKSLKYIFTQPELNMRQRRWLELIKDYDLEIHYHPGKANVVADALSRRAHCNVIEKKLTNPYGHASSSNKMYQDLKQRFWWTRMKREIAKYVSECHVCKRVKADHLKPAGMLHPLNIPAWKWEDIHMDFVVGLPRTQKGYDSIWVIIDRFTKSAHFIPVKTSYTAATYAELYIARIVSLHGVPVTITSDRGSVFVSRFWEQLQKSLGTKLIHTSAYHPQTSGQVERVNQILEDMLRACVLTYSTKWDECLPLAEFAYNNGYQKSLEMAPFEARMGG</sequence>
<evidence type="ECO:0000259" key="7">
    <source>
        <dbReference type="PROSITE" id="PS50994"/>
    </source>
</evidence>
<organism evidence="8 9">
    <name type="scientific">Paspalum notatum var. saurae</name>
    <dbReference type="NCBI Taxonomy" id="547442"/>
    <lineage>
        <taxon>Eukaryota</taxon>
        <taxon>Viridiplantae</taxon>
        <taxon>Streptophyta</taxon>
        <taxon>Embryophyta</taxon>
        <taxon>Tracheophyta</taxon>
        <taxon>Spermatophyta</taxon>
        <taxon>Magnoliopsida</taxon>
        <taxon>Liliopsida</taxon>
        <taxon>Poales</taxon>
        <taxon>Poaceae</taxon>
        <taxon>PACMAD clade</taxon>
        <taxon>Panicoideae</taxon>
        <taxon>Andropogonodae</taxon>
        <taxon>Paspaleae</taxon>
        <taxon>Paspalinae</taxon>
        <taxon>Paspalum</taxon>
    </lineage>
</organism>
<keyword evidence="4" id="KW-0255">Endonuclease</keyword>
<dbReference type="FunFam" id="3.30.70.270:FF:000020">
    <property type="entry name" value="Transposon Tf2-6 polyprotein-like Protein"/>
    <property type="match status" value="1"/>
</dbReference>
<protein>
    <recommendedName>
        <fullName evidence="7">Integrase catalytic domain-containing protein</fullName>
    </recommendedName>
</protein>
<dbReference type="FunFam" id="3.30.420.10:FF:000032">
    <property type="entry name" value="Retrovirus-related Pol polyprotein from transposon 297-like Protein"/>
    <property type="match status" value="1"/>
</dbReference>
<evidence type="ECO:0000256" key="5">
    <source>
        <dbReference type="ARBA" id="ARBA00022801"/>
    </source>
</evidence>
<dbReference type="GO" id="GO:0016787">
    <property type="term" value="F:hydrolase activity"/>
    <property type="evidence" value="ECO:0007669"/>
    <property type="project" value="UniProtKB-KW"/>
</dbReference>
<dbReference type="PROSITE" id="PS50994">
    <property type="entry name" value="INTEGRASE"/>
    <property type="match status" value="1"/>
</dbReference>
<reference evidence="8 9" key="1">
    <citation type="submission" date="2024-02" db="EMBL/GenBank/DDBJ databases">
        <title>High-quality chromosome-scale genome assembly of Pensacola bahiagrass (Paspalum notatum Flugge var. saurae).</title>
        <authorList>
            <person name="Vega J.M."/>
            <person name="Podio M."/>
            <person name="Orjuela J."/>
            <person name="Siena L.A."/>
            <person name="Pessino S.C."/>
            <person name="Combes M.C."/>
            <person name="Mariac C."/>
            <person name="Albertini E."/>
            <person name="Pupilli F."/>
            <person name="Ortiz J.P.A."/>
            <person name="Leblanc O."/>
        </authorList>
    </citation>
    <scope>NUCLEOTIDE SEQUENCE [LARGE SCALE GENOMIC DNA]</scope>
    <source>
        <strain evidence="8">R1</strain>
        <tissue evidence="8">Leaf</tissue>
    </source>
</reference>
<dbReference type="Gene3D" id="3.30.70.270">
    <property type="match status" value="1"/>
</dbReference>
<dbReference type="PANTHER" id="PTHR37984:SF5">
    <property type="entry name" value="PROTEIN NYNRIN-LIKE"/>
    <property type="match status" value="1"/>
</dbReference>
<keyword evidence="6" id="KW-0695">RNA-directed DNA polymerase</keyword>
<dbReference type="InterPro" id="IPR036397">
    <property type="entry name" value="RNaseH_sf"/>
</dbReference>
<dbReference type="EMBL" id="CP144754">
    <property type="protein sequence ID" value="WVZ95682.1"/>
    <property type="molecule type" value="Genomic_DNA"/>
</dbReference>
<evidence type="ECO:0000313" key="8">
    <source>
        <dbReference type="EMBL" id="WVZ95682.1"/>
    </source>
</evidence>
<feature type="domain" description="Integrase catalytic" evidence="7">
    <location>
        <begin position="261"/>
        <end position="423"/>
    </location>
</feature>
<dbReference type="InterPro" id="IPR043502">
    <property type="entry name" value="DNA/RNA_pol_sf"/>
</dbReference>
<dbReference type="Pfam" id="PF00665">
    <property type="entry name" value="rve"/>
    <property type="match status" value="1"/>
</dbReference>
<dbReference type="GO" id="GO:0003676">
    <property type="term" value="F:nucleic acid binding"/>
    <property type="evidence" value="ECO:0007669"/>
    <property type="project" value="InterPro"/>
</dbReference>
<dbReference type="InterPro" id="IPR041588">
    <property type="entry name" value="Integrase_H2C2"/>
</dbReference>
<dbReference type="Proteomes" id="UP001341281">
    <property type="component" value="Chromosome 10"/>
</dbReference>
<keyword evidence="9" id="KW-1185">Reference proteome</keyword>
<name>A0AAQ3XGI0_PASNO</name>
<accession>A0AAQ3XGI0</accession>
<dbReference type="PANTHER" id="PTHR37984">
    <property type="entry name" value="PROTEIN CBG26694"/>
    <property type="match status" value="1"/>
</dbReference>
<feature type="non-terminal residue" evidence="8">
    <location>
        <position position="423"/>
    </location>
</feature>
<dbReference type="FunFam" id="3.10.20.370:FF:000001">
    <property type="entry name" value="Retrovirus-related Pol polyprotein from transposon 17.6-like protein"/>
    <property type="match status" value="1"/>
</dbReference>
<evidence type="ECO:0000256" key="6">
    <source>
        <dbReference type="ARBA" id="ARBA00022918"/>
    </source>
</evidence>
<keyword evidence="2" id="KW-0548">Nucleotidyltransferase</keyword>
<keyword evidence="1" id="KW-0808">Transferase</keyword>
<gene>
    <name evidence="8" type="ORF">U9M48_041416</name>
</gene>
<proteinExistence type="predicted"/>
<evidence type="ECO:0000256" key="4">
    <source>
        <dbReference type="ARBA" id="ARBA00022759"/>
    </source>
</evidence>
<dbReference type="InterPro" id="IPR043128">
    <property type="entry name" value="Rev_trsase/Diguanyl_cyclase"/>
</dbReference>
<dbReference type="Pfam" id="PF17921">
    <property type="entry name" value="Integrase_H2C2"/>
    <property type="match status" value="1"/>
</dbReference>
<dbReference type="InterPro" id="IPR001584">
    <property type="entry name" value="Integrase_cat-core"/>
</dbReference>
<dbReference type="AlphaFoldDB" id="A0AAQ3XGI0"/>
<evidence type="ECO:0000256" key="2">
    <source>
        <dbReference type="ARBA" id="ARBA00022695"/>
    </source>
</evidence>
<dbReference type="SUPFAM" id="SSF56672">
    <property type="entry name" value="DNA/RNA polymerases"/>
    <property type="match status" value="1"/>
</dbReference>
<dbReference type="GO" id="GO:0003964">
    <property type="term" value="F:RNA-directed DNA polymerase activity"/>
    <property type="evidence" value="ECO:0007669"/>
    <property type="project" value="UniProtKB-KW"/>
</dbReference>
<dbReference type="GO" id="GO:0015074">
    <property type="term" value="P:DNA integration"/>
    <property type="evidence" value="ECO:0007669"/>
    <property type="project" value="InterPro"/>
</dbReference>
<dbReference type="Gene3D" id="1.10.340.70">
    <property type="match status" value="1"/>
</dbReference>
<evidence type="ECO:0000313" key="9">
    <source>
        <dbReference type="Proteomes" id="UP001341281"/>
    </source>
</evidence>
<dbReference type="SUPFAM" id="SSF53098">
    <property type="entry name" value="Ribonuclease H-like"/>
    <property type="match status" value="1"/>
</dbReference>
<keyword evidence="3" id="KW-0540">Nuclease</keyword>
<dbReference type="InterPro" id="IPR050951">
    <property type="entry name" value="Retrovirus_Pol_polyprotein"/>
</dbReference>
<dbReference type="Pfam" id="PF17917">
    <property type="entry name" value="RT_RNaseH"/>
    <property type="match status" value="1"/>
</dbReference>
<dbReference type="Gene3D" id="3.30.420.10">
    <property type="entry name" value="Ribonuclease H-like superfamily/Ribonuclease H"/>
    <property type="match status" value="1"/>
</dbReference>
<dbReference type="InterPro" id="IPR041373">
    <property type="entry name" value="RT_RNaseH"/>
</dbReference>